<dbReference type="EMBL" id="SOML01000018">
    <property type="protein sequence ID" value="TFD92164.1"/>
    <property type="molecule type" value="Genomic_DNA"/>
</dbReference>
<proteinExistence type="predicted"/>
<protein>
    <recommendedName>
        <fullName evidence="4">PcfK-like protein</fullName>
    </recommendedName>
</protein>
<comment type="caution">
    <text evidence="2">The sequence shown here is derived from an EMBL/GenBank/DDBJ whole genome shotgun (WGS) entry which is preliminary data.</text>
</comment>
<organism evidence="2 3">
    <name type="scientific">Dysgonomonas capnocytophagoides</name>
    <dbReference type="NCBI Taxonomy" id="45254"/>
    <lineage>
        <taxon>Bacteria</taxon>
        <taxon>Pseudomonadati</taxon>
        <taxon>Bacteroidota</taxon>
        <taxon>Bacteroidia</taxon>
        <taxon>Bacteroidales</taxon>
        <taxon>Dysgonomonadaceae</taxon>
        <taxon>Dysgonomonas</taxon>
    </lineage>
</organism>
<keyword evidence="3" id="KW-1185">Reference proteome</keyword>
<accession>A0A4Y8KTM8</accession>
<dbReference type="Pfam" id="PF14058">
    <property type="entry name" value="PcfK"/>
    <property type="match status" value="1"/>
</dbReference>
<sequence>MATNNSFQDTIKAYLDKRASEDSLFAVTYAKENKNIKDCCSYITSQAKKQQTGGCAAISDDVVFGWAVHYYDEDDIKIEKSSNTRSEVKTSAPKTEVKKEAPKAKIRPKKKEDVGQYSLF</sequence>
<dbReference type="InterPro" id="IPR025624">
    <property type="entry name" value="PcfK"/>
</dbReference>
<evidence type="ECO:0000313" key="3">
    <source>
        <dbReference type="Proteomes" id="UP000297861"/>
    </source>
</evidence>
<name>A0A4Y8KTM8_9BACT</name>
<reference evidence="2 3" key="1">
    <citation type="submission" date="2019-03" db="EMBL/GenBank/DDBJ databases">
        <title>San Antonio Military Medical Center submission to MRSN (WRAIR), pending publication.</title>
        <authorList>
            <person name="Blyth D.M."/>
            <person name="Mccarthy S.L."/>
            <person name="Schall S.E."/>
            <person name="Stam J.A."/>
            <person name="Ong A.C."/>
            <person name="Mcgann P.T."/>
        </authorList>
    </citation>
    <scope>NUCLEOTIDE SEQUENCE [LARGE SCALE GENOMIC DNA]</scope>
    <source>
        <strain evidence="2 3">MRSN571793</strain>
    </source>
</reference>
<dbReference type="Proteomes" id="UP000297861">
    <property type="component" value="Unassembled WGS sequence"/>
</dbReference>
<dbReference type="AlphaFoldDB" id="A0A4Y8KTM8"/>
<feature type="region of interest" description="Disordered" evidence="1">
    <location>
        <begin position="81"/>
        <end position="120"/>
    </location>
</feature>
<gene>
    <name evidence="2" type="ORF">E2605_18835</name>
</gene>
<evidence type="ECO:0000256" key="1">
    <source>
        <dbReference type="SAM" id="MobiDB-lite"/>
    </source>
</evidence>
<dbReference type="RefSeq" id="WP_134437572.1">
    <property type="nucleotide sequence ID" value="NZ_SOML01000018.1"/>
</dbReference>
<evidence type="ECO:0000313" key="2">
    <source>
        <dbReference type="EMBL" id="TFD92164.1"/>
    </source>
</evidence>
<dbReference type="OrthoDB" id="713714at2"/>
<evidence type="ECO:0008006" key="4">
    <source>
        <dbReference type="Google" id="ProtNLM"/>
    </source>
</evidence>